<dbReference type="Proteomes" id="UP000774804">
    <property type="component" value="Unassembled WGS sequence"/>
</dbReference>
<keyword evidence="8" id="KW-1185">Reference proteome</keyword>
<dbReference type="VEuPathDB" id="FungiDB:PC110_g10491"/>
<evidence type="ECO:0000259" key="1">
    <source>
        <dbReference type="PROSITE" id="PS50280"/>
    </source>
</evidence>
<dbReference type="SUPFAM" id="SSF82199">
    <property type="entry name" value="SET domain"/>
    <property type="match status" value="1"/>
</dbReference>
<protein>
    <recommendedName>
        <fullName evidence="1">SET domain-containing protein</fullName>
    </recommendedName>
</protein>
<dbReference type="Proteomes" id="UP000251314">
    <property type="component" value="Unassembled WGS sequence"/>
</dbReference>
<name>A0A329S8E0_9STRA</name>
<dbReference type="Proteomes" id="UP000760860">
    <property type="component" value="Unassembled WGS sequence"/>
</dbReference>
<dbReference type="EMBL" id="RCMG01000478">
    <property type="protein sequence ID" value="KAG2853489.1"/>
    <property type="molecule type" value="Genomic_DNA"/>
</dbReference>
<dbReference type="STRING" id="29920.A0A329S8E0"/>
<dbReference type="GO" id="GO:0003690">
    <property type="term" value="F:double-stranded DNA binding"/>
    <property type="evidence" value="ECO:0007669"/>
    <property type="project" value="TreeGrafter"/>
</dbReference>
<evidence type="ECO:0000313" key="5">
    <source>
        <dbReference type="EMBL" id="KAG2981643.1"/>
    </source>
</evidence>
<dbReference type="Pfam" id="PF00856">
    <property type="entry name" value="SET"/>
    <property type="match status" value="1"/>
</dbReference>
<reference evidence="6" key="2">
    <citation type="submission" date="2018-05" db="EMBL/GenBank/DDBJ databases">
        <title>Effector identification in a new, highly contiguous assembly of the strawberry crown rot pathogen Phytophthora cactorum.</title>
        <authorList>
            <person name="Armitage A.D."/>
            <person name="Nellist C.F."/>
            <person name="Bates H."/>
            <person name="Vickerstaff R.J."/>
            <person name="Harrison R.J."/>
        </authorList>
    </citation>
    <scope>NUCLEOTIDE SEQUENCE</scope>
    <source>
        <strain evidence="2">15-7</strain>
        <strain evidence="3">4032</strain>
        <strain evidence="4">4040</strain>
        <strain evidence="5">P415</strain>
        <strain evidence="6">P421</strain>
    </source>
</reference>
<proteinExistence type="predicted"/>
<evidence type="ECO:0000313" key="2">
    <source>
        <dbReference type="EMBL" id="KAG2853489.1"/>
    </source>
</evidence>
<dbReference type="InterPro" id="IPR046341">
    <property type="entry name" value="SET_dom_sf"/>
</dbReference>
<dbReference type="PANTHER" id="PTHR45660:SF13">
    <property type="entry name" value="HISTONE-LYSINE N-METHYLTRANSFERASE SETMAR"/>
    <property type="match status" value="1"/>
</dbReference>
<dbReference type="PROSITE" id="PS50280">
    <property type="entry name" value="SET"/>
    <property type="match status" value="1"/>
</dbReference>
<evidence type="ECO:0000313" key="6">
    <source>
        <dbReference type="EMBL" id="KAG3211900.1"/>
    </source>
</evidence>
<gene>
    <name evidence="7" type="ORF">PC110_g10491</name>
    <name evidence="2" type="ORF">PC113_g14120</name>
    <name evidence="3" type="ORF">PC115_g13096</name>
    <name evidence="4" type="ORF">PC117_g14562</name>
    <name evidence="5" type="ORF">PC118_g10479</name>
    <name evidence="6" type="ORF">PC129_g17132</name>
</gene>
<accession>A0A329S8E0</accession>
<dbReference type="Proteomes" id="UP000735874">
    <property type="component" value="Unassembled WGS sequence"/>
</dbReference>
<reference evidence="7 8" key="1">
    <citation type="submission" date="2018-01" db="EMBL/GenBank/DDBJ databases">
        <title>Draft genome of the strawberry crown rot pathogen Phytophthora cactorum.</title>
        <authorList>
            <person name="Armitage A.D."/>
            <person name="Lysoe E."/>
            <person name="Nellist C.F."/>
            <person name="Harrison R.J."/>
            <person name="Brurberg M.B."/>
        </authorList>
    </citation>
    <scope>NUCLEOTIDE SEQUENCE [LARGE SCALE GENOMIC DNA]</scope>
    <source>
        <strain evidence="7 8">10300</strain>
    </source>
</reference>
<sequence length="377" mass="42170">MPQPGVTIRLYTKRPGFFDAYTTSATDAISDADVPRATDAPVPCEDIVEGERVTEMTDHTERKVMEADEYIRSVPTRLARAKIQHQPKKRAASWHVPRSRKRRCQARCAVTRSGTQIHHAQSLKAKKIHDLLRIDGVKSHLDNLRARRPAYKAPATDDCVFLSKQLWPPGIEEINECKMKGIRFPGLGSYHKCRWTGDCFWDSCDSVDGAAYCTPACCKLKARCGNAPVNRKTLKLLDTNRVGLGVYTTTSFDVGDMVGEYTGGLSEWAAKVQGQPDQALKQNSGYTLLYPAKSVNKEFVFVDALKSGSVTRFISHACDTNAVFVDMQNRKKEKVLIRMINDVKAGAVITVHYRDERWFVYACDGCWNARAAGSETQ</sequence>
<dbReference type="Gene3D" id="2.170.270.10">
    <property type="entry name" value="SET domain"/>
    <property type="match status" value="1"/>
</dbReference>
<dbReference type="InterPro" id="IPR001214">
    <property type="entry name" value="SET_dom"/>
</dbReference>
<dbReference type="OrthoDB" id="59296at2759"/>
<evidence type="ECO:0000313" key="3">
    <source>
        <dbReference type="EMBL" id="KAG2909867.1"/>
    </source>
</evidence>
<evidence type="ECO:0000313" key="8">
    <source>
        <dbReference type="Proteomes" id="UP000251314"/>
    </source>
</evidence>
<dbReference type="SMART" id="SM00317">
    <property type="entry name" value="SET"/>
    <property type="match status" value="1"/>
</dbReference>
<feature type="domain" description="SET" evidence="1">
    <location>
        <begin position="232"/>
        <end position="354"/>
    </location>
</feature>
<dbReference type="GO" id="GO:0042054">
    <property type="term" value="F:histone methyltransferase activity"/>
    <property type="evidence" value="ECO:0007669"/>
    <property type="project" value="TreeGrafter"/>
</dbReference>
<evidence type="ECO:0000313" key="7">
    <source>
        <dbReference type="EMBL" id="RAW33173.1"/>
    </source>
</evidence>
<comment type="caution">
    <text evidence="7">The sequence shown here is derived from an EMBL/GenBank/DDBJ whole genome shotgun (WGS) entry which is preliminary data.</text>
</comment>
<evidence type="ECO:0000313" key="4">
    <source>
        <dbReference type="EMBL" id="KAG2927433.1"/>
    </source>
</evidence>
<dbReference type="EMBL" id="RCML01000302">
    <property type="protein sequence ID" value="KAG2981643.1"/>
    <property type="molecule type" value="Genomic_DNA"/>
</dbReference>
<dbReference type="EMBL" id="RCMV01000898">
    <property type="protein sequence ID" value="KAG3211900.1"/>
    <property type="molecule type" value="Genomic_DNA"/>
</dbReference>
<dbReference type="EMBL" id="RCMI01000459">
    <property type="protein sequence ID" value="KAG2909867.1"/>
    <property type="molecule type" value="Genomic_DNA"/>
</dbReference>
<dbReference type="Proteomes" id="UP000697107">
    <property type="component" value="Unassembled WGS sequence"/>
</dbReference>
<dbReference type="EMBL" id="RCMK01000459">
    <property type="protein sequence ID" value="KAG2927433.1"/>
    <property type="molecule type" value="Genomic_DNA"/>
</dbReference>
<dbReference type="PANTHER" id="PTHR45660">
    <property type="entry name" value="HISTONE-LYSINE N-METHYLTRANSFERASE SETMAR"/>
    <property type="match status" value="1"/>
</dbReference>
<organism evidence="7 8">
    <name type="scientific">Phytophthora cactorum</name>
    <dbReference type="NCBI Taxonomy" id="29920"/>
    <lineage>
        <taxon>Eukaryota</taxon>
        <taxon>Sar</taxon>
        <taxon>Stramenopiles</taxon>
        <taxon>Oomycota</taxon>
        <taxon>Peronosporomycetes</taxon>
        <taxon>Peronosporales</taxon>
        <taxon>Peronosporaceae</taxon>
        <taxon>Phytophthora</taxon>
    </lineage>
</organism>
<dbReference type="EMBL" id="MJFZ01000247">
    <property type="protein sequence ID" value="RAW33173.1"/>
    <property type="molecule type" value="Genomic_DNA"/>
</dbReference>
<dbReference type="AlphaFoldDB" id="A0A329S8E0"/>
<dbReference type="Proteomes" id="UP000736787">
    <property type="component" value="Unassembled WGS sequence"/>
</dbReference>
<dbReference type="InterPro" id="IPR051357">
    <property type="entry name" value="H3K9_HMTase_SUVAR3-9"/>
</dbReference>